<name>A0A843TC83_COLES</name>
<sequence>MPYPPLWYGFVATPPSPPQPREDVADWYRFVLAIAVIALLLMLYNAIAAGWCCRNRPLLPGWWISQQLPWGGGAVPSEGQGLHIAELIPEYKYRKEDAPEKESSSESLQCSICLSAFLEGEDVRRLPQCRHLFHAACIDMWLHSHANCPMCRASVVAADQPPSVASAAV</sequence>
<comment type="pathway">
    <text evidence="3">Protein modification; protein ubiquitination.</text>
</comment>
<evidence type="ECO:0000313" key="16">
    <source>
        <dbReference type="EMBL" id="MQL67847.1"/>
    </source>
</evidence>
<dbReference type="UniPathway" id="UPA00143"/>
<evidence type="ECO:0000313" key="17">
    <source>
        <dbReference type="Proteomes" id="UP000652761"/>
    </source>
</evidence>
<proteinExistence type="predicted"/>
<dbReference type="PANTHER" id="PTHR46913">
    <property type="entry name" value="RING-H2 FINGER PROTEIN ATL16"/>
    <property type="match status" value="1"/>
</dbReference>
<dbReference type="GO" id="GO:0008270">
    <property type="term" value="F:zinc ion binding"/>
    <property type="evidence" value="ECO:0007669"/>
    <property type="project" value="UniProtKB-KW"/>
</dbReference>
<dbReference type="InterPro" id="IPR044600">
    <property type="entry name" value="ATL1/ATL16-like"/>
</dbReference>
<dbReference type="Pfam" id="PF13639">
    <property type="entry name" value="zf-RING_2"/>
    <property type="match status" value="1"/>
</dbReference>
<evidence type="ECO:0000256" key="13">
    <source>
        <dbReference type="PROSITE-ProRule" id="PRU00175"/>
    </source>
</evidence>
<reference evidence="16" key="1">
    <citation type="submission" date="2017-07" db="EMBL/GenBank/DDBJ databases">
        <title>Taro Niue Genome Assembly and Annotation.</title>
        <authorList>
            <person name="Atibalentja N."/>
            <person name="Keating K."/>
            <person name="Fields C.J."/>
        </authorList>
    </citation>
    <scope>NUCLEOTIDE SEQUENCE</scope>
    <source>
        <strain evidence="16">Niue_2</strain>
        <tissue evidence="16">Leaf</tissue>
    </source>
</reference>
<keyword evidence="9" id="KW-0833">Ubl conjugation pathway</keyword>
<feature type="transmembrane region" description="Helical" evidence="14">
    <location>
        <begin position="27"/>
        <end position="47"/>
    </location>
</feature>
<keyword evidence="5" id="KW-0808">Transferase</keyword>
<dbReference type="PANTHER" id="PTHR46913:SF1">
    <property type="entry name" value="RING-H2 FINGER PROTEIN ATL16"/>
    <property type="match status" value="1"/>
</dbReference>
<dbReference type="GO" id="GO:0016020">
    <property type="term" value="C:membrane"/>
    <property type="evidence" value="ECO:0007669"/>
    <property type="project" value="UniProtKB-SubCell"/>
</dbReference>
<accession>A0A843TC83</accession>
<dbReference type="GO" id="GO:0061630">
    <property type="term" value="F:ubiquitin protein ligase activity"/>
    <property type="evidence" value="ECO:0007669"/>
    <property type="project" value="UniProtKB-EC"/>
</dbReference>
<evidence type="ECO:0000256" key="8">
    <source>
        <dbReference type="ARBA" id="ARBA00022771"/>
    </source>
</evidence>
<keyword evidence="12 14" id="KW-0472">Membrane</keyword>
<comment type="catalytic activity">
    <reaction evidence="1">
        <text>S-ubiquitinyl-[E2 ubiquitin-conjugating enzyme]-L-cysteine + [acceptor protein]-L-lysine = [E2 ubiquitin-conjugating enzyme]-L-cysteine + N(6)-ubiquitinyl-[acceptor protein]-L-lysine.</text>
        <dbReference type="EC" id="2.3.2.27"/>
    </reaction>
</comment>
<evidence type="ECO:0000256" key="5">
    <source>
        <dbReference type="ARBA" id="ARBA00022679"/>
    </source>
</evidence>
<evidence type="ECO:0000256" key="4">
    <source>
        <dbReference type="ARBA" id="ARBA00012483"/>
    </source>
</evidence>
<evidence type="ECO:0000259" key="15">
    <source>
        <dbReference type="PROSITE" id="PS50089"/>
    </source>
</evidence>
<dbReference type="InterPro" id="IPR013083">
    <property type="entry name" value="Znf_RING/FYVE/PHD"/>
</dbReference>
<dbReference type="PROSITE" id="PS50089">
    <property type="entry name" value="ZF_RING_2"/>
    <property type="match status" value="1"/>
</dbReference>
<gene>
    <name evidence="16" type="ORF">Taro_000104</name>
</gene>
<keyword evidence="10" id="KW-0862">Zinc</keyword>
<keyword evidence="6 14" id="KW-0812">Transmembrane</keyword>
<dbReference type="GO" id="GO:0016567">
    <property type="term" value="P:protein ubiquitination"/>
    <property type="evidence" value="ECO:0007669"/>
    <property type="project" value="UniProtKB-UniPathway"/>
</dbReference>
<evidence type="ECO:0000256" key="6">
    <source>
        <dbReference type="ARBA" id="ARBA00022692"/>
    </source>
</evidence>
<evidence type="ECO:0000256" key="14">
    <source>
        <dbReference type="SAM" id="Phobius"/>
    </source>
</evidence>
<keyword evidence="17" id="KW-1185">Reference proteome</keyword>
<feature type="domain" description="RING-type" evidence="15">
    <location>
        <begin position="110"/>
        <end position="152"/>
    </location>
</feature>
<comment type="caution">
    <text evidence="16">The sequence shown here is derived from an EMBL/GenBank/DDBJ whole genome shotgun (WGS) entry which is preliminary data.</text>
</comment>
<dbReference type="InterPro" id="IPR001841">
    <property type="entry name" value="Znf_RING"/>
</dbReference>
<evidence type="ECO:0000256" key="7">
    <source>
        <dbReference type="ARBA" id="ARBA00022723"/>
    </source>
</evidence>
<protein>
    <recommendedName>
        <fullName evidence="4">RING-type E3 ubiquitin transferase</fullName>
        <ecNumber evidence="4">2.3.2.27</ecNumber>
    </recommendedName>
</protein>
<dbReference type="SMART" id="SM00184">
    <property type="entry name" value="RING"/>
    <property type="match status" value="1"/>
</dbReference>
<comment type="subcellular location">
    <subcellularLocation>
        <location evidence="2">Membrane</location>
        <topology evidence="2">Single-pass membrane protein</topology>
    </subcellularLocation>
</comment>
<evidence type="ECO:0000256" key="1">
    <source>
        <dbReference type="ARBA" id="ARBA00000900"/>
    </source>
</evidence>
<keyword evidence="7" id="KW-0479">Metal-binding</keyword>
<evidence type="ECO:0000256" key="10">
    <source>
        <dbReference type="ARBA" id="ARBA00022833"/>
    </source>
</evidence>
<organism evidence="16 17">
    <name type="scientific">Colocasia esculenta</name>
    <name type="common">Wild taro</name>
    <name type="synonym">Arum esculentum</name>
    <dbReference type="NCBI Taxonomy" id="4460"/>
    <lineage>
        <taxon>Eukaryota</taxon>
        <taxon>Viridiplantae</taxon>
        <taxon>Streptophyta</taxon>
        <taxon>Embryophyta</taxon>
        <taxon>Tracheophyta</taxon>
        <taxon>Spermatophyta</taxon>
        <taxon>Magnoliopsida</taxon>
        <taxon>Liliopsida</taxon>
        <taxon>Araceae</taxon>
        <taxon>Aroideae</taxon>
        <taxon>Colocasieae</taxon>
        <taxon>Colocasia</taxon>
    </lineage>
</organism>
<dbReference type="EMBL" id="NMUH01000002">
    <property type="protein sequence ID" value="MQL67847.1"/>
    <property type="molecule type" value="Genomic_DNA"/>
</dbReference>
<keyword evidence="11 14" id="KW-1133">Transmembrane helix</keyword>
<dbReference type="Proteomes" id="UP000652761">
    <property type="component" value="Unassembled WGS sequence"/>
</dbReference>
<dbReference type="AlphaFoldDB" id="A0A843TC83"/>
<evidence type="ECO:0000256" key="2">
    <source>
        <dbReference type="ARBA" id="ARBA00004167"/>
    </source>
</evidence>
<evidence type="ECO:0000256" key="12">
    <source>
        <dbReference type="ARBA" id="ARBA00023136"/>
    </source>
</evidence>
<dbReference type="SUPFAM" id="SSF57850">
    <property type="entry name" value="RING/U-box"/>
    <property type="match status" value="1"/>
</dbReference>
<dbReference type="OrthoDB" id="8062037at2759"/>
<evidence type="ECO:0000256" key="3">
    <source>
        <dbReference type="ARBA" id="ARBA00004906"/>
    </source>
</evidence>
<evidence type="ECO:0000256" key="11">
    <source>
        <dbReference type="ARBA" id="ARBA00022989"/>
    </source>
</evidence>
<dbReference type="CDD" id="cd16461">
    <property type="entry name" value="RING-H2_EL5-like"/>
    <property type="match status" value="1"/>
</dbReference>
<dbReference type="EC" id="2.3.2.27" evidence="4"/>
<evidence type="ECO:0000256" key="9">
    <source>
        <dbReference type="ARBA" id="ARBA00022786"/>
    </source>
</evidence>
<dbReference type="Gene3D" id="3.30.40.10">
    <property type="entry name" value="Zinc/RING finger domain, C3HC4 (zinc finger)"/>
    <property type="match status" value="1"/>
</dbReference>
<dbReference type="SMART" id="SM01197">
    <property type="entry name" value="FANCL_C"/>
    <property type="match status" value="1"/>
</dbReference>
<keyword evidence="8 13" id="KW-0863">Zinc-finger</keyword>